<sequence>IRQAETNERKDTDWLLVVKRSHSLPVVVMDMDTFFKLLQVQK</sequence>
<protein>
    <submittedName>
        <fullName evidence="1">Uncharacterized protein</fullName>
    </submittedName>
</protein>
<feature type="non-terminal residue" evidence="1">
    <location>
        <position position="1"/>
    </location>
</feature>
<dbReference type="EMBL" id="LAZR01028965">
    <property type="protein sequence ID" value="KKL60975.1"/>
    <property type="molecule type" value="Genomic_DNA"/>
</dbReference>
<dbReference type="AlphaFoldDB" id="A0A0F9FUC9"/>
<organism evidence="1">
    <name type="scientific">marine sediment metagenome</name>
    <dbReference type="NCBI Taxonomy" id="412755"/>
    <lineage>
        <taxon>unclassified sequences</taxon>
        <taxon>metagenomes</taxon>
        <taxon>ecological metagenomes</taxon>
    </lineage>
</organism>
<reference evidence="1" key="1">
    <citation type="journal article" date="2015" name="Nature">
        <title>Complex archaea that bridge the gap between prokaryotes and eukaryotes.</title>
        <authorList>
            <person name="Spang A."/>
            <person name="Saw J.H."/>
            <person name="Jorgensen S.L."/>
            <person name="Zaremba-Niedzwiedzka K."/>
            <person name="Martijn J."/>
            <person name="Lind A.E."/>
            <person name="van Eijk R."/>
            <person name="Schleper C."/>
            <person name="Guy L."/>
            <person name="Ettema T.J."/>
        </authorList>
    </citation>
    <scope>NUCLEOTIDE SEQUENCE</scope>
</reference>
<gene>
    <name evidence="1" type="ORF">LCGC14_2199930</name>
</gene>
<name>A0A0F9FUC9_9ZZZZ</name>
<evidence type="ECO:0000313" key="1">
    <source>
        <dbReference type="EMBL" id="KKL60975.1"/>
    </source>
</evidence>
<proteinExistence type="predicted"/>
<comment type="caution">
    <text evidence="1">The sequence shown here is derived from an EMBL/GenBank/DDBJ whole genome shotgun (WGS) entry which is preliminary data.</text>
</comment>
<accession>A0A0F9FUC9</accession>